<keyword evidence="2" id="KW-1185">Reference proteome</keyword>
<dbReference type="Proteomes" id="UP000198211">
    <property type="component" value="Unassembled WGS sequence"/>
</dbReference>
<accession>A0A225UXF5</accession>
<protein>
    <submittedName>
        <fullName evidence="1">RxLR effector protein</fullName>
    </submittedName>
</protein>
<name>A0A225UXF5_9STRA</name>
<dbReference type="AlphaFoldDB" id="A0A225UXF5"/>
<reference evidence="2" key="1">
    <citation type="submission" date="2017-03" db="EMBL/GenBank/DDBJ databases">
        <title>Phytopthora megakarya and P. palmivora, two closely related causual agents of cacao black pod achieved similar genome size and gene model numbers by different mechanisms.</title>
        <authorList>
            <person name="Ali S."/>
            <person name="Shao J."/>
            <person name="Larry D.J."/>
            <person name="Kronmiller B."/>
            <person name="Shen D."/>
            <person name="Strem M.D."/>
            <person name="Melnick R.L."/>
            <person name="Guiltinan M.J."/>
            <person name="Tyler B.M."/>
            <person name="Meinhardt L.W."/>
            <person name="Bailey B.A."/>
        </authorList>
    </citation>
    <scope>NUCLEOTIDE SEQUENCE [LARGE SCALE GENOMIC DNA]</scope>
    <source>
        <strain evidence="2">zdho120</strain>
    </source>
</reference>
<proteinExistence type="predicted"/>
<dbReference type="OrthoDB" id="120194at2759"/>
<dbReference type="EMBL" id="NBNE01010202">
    <property type="protein sequence ID" value="OWY97663.1"/>
    <property type="molecule type" value="Genomic_DNA"/>
</dbReference>
<gene>
    <name evidence="1" type="ORF">PHMEG_00031754</name>
</gene>
<evidence type="ECO:0000313" key="2">
    <source>
        <dbReference type="Proteomes" id="UP000198211"/>
    </source>
</evidence>
<sequence>MTSGKRRSNGFKERSLETVVTDSPTDYAYTVDEDRGVQVAILSKLSNWETKMKLKKTAKNLKFRVLLNPKKTPAQVYTDLKFTKKRQRW</sequence>
<comment type="caution">
    <text evidence="1">The sequence shown here is derived from an EMBL/GenBank/DDBJ whole genome shotgun (WGS) entry which is preliminary data.</text>
</comment>
<evidence type="ECO:0000313" key="1">
    <source>
        <dbReference type="EMBL" id="OWY97663.1"/>
    </source>
</evidence>
<organism evidence="1 2">
    <name type="scientific">Phytophthora megakarya</name>
    <dbReference type="NCBI Taxonomy" id="4795"/>
    <lineage>
        <taxon>Eukaryota</taxon>
        <taxon>Sar</taxon>
        <taxon>Stramenopiles</taxon>
        <taxon>Oomycota</taxon>
        <taxon>Peronosporomycetes</taxon>
        <taxon>Peronosporales</taxon>
        <taxon>Peronosporaceae</taxon>
        <taxon>Phytophthora</taxon>
    </lineage>
</organism>